<sequence length="586" mass="66857">MITANAQKLRKVSTISSGRTVGTPLGERDELPQTRGRLRERYHFTAELFQLFNSITAHCYRQLAQKDRTIWERLFWLLMLILEAATLVAIIISAWGKFTANPLITTLHDTIYPIELVPFPAISLCNNNRISRSAALRYARQLAEKDTTERRNVSFFLDQIALLGKLYDFDYENLHQMTKFQEYLDMHDVSNGTGMYNALETLAKVMGVLGEDLEEKNGAGGINHATPSFQLSPRCEDMLLRCFWKSIELPCMLRNDMVEVRRTQYGFCCTFNFIGHNEDNEIHPPSYFLDVTGPEMGLVLLLNGSSNDYFYNLFNNIGFNLQIFNPNEVPDGTAGGVNEQFVHLGTETFIRIDAITINSEPDVLRYSRQKRQCVFRSELLKYGATYGRSNCVAACRLRSVMALCECVPFYMPTAAATASTKSITTCNLQHIACLNKYKIKWSTVITDIVQIPGLEKEMEESLYCPECLPSCSDSKYQITASELPLIRSRRDGFSITAGIEHVEDIAVVRIFFGQPETWMYKQNVAYYWFEIFSNFGGMFGIMAGMSLITLMEVVYFVGRQLVLVFATRSWSARLRTRKPPKLELLQ</sequence>
<evidence type="ECO:0000256" key="9">
    <source>
        <dbReference type="ARBA" id="ARBA00023136"/>
    </source>
</evidence>
<evidence type="ECO:0000256" key="7">
    <source>
        <dbReference type="ARBA" id="ARBA00023053"/>
    </source>
</evidence>
<evidence type="ECO:0000256" key="13">
    <source>
        <dbReference type="SAM" id="Phobius"/>
    </source>
</evidence>
<evidence type="ECO:0000256" key="5">
    <source>
        <dbReference type="ARBA" id="ARBA00022692"/>
    </source>
</evidence>
<evidence type="ECO:0000256" key="11">
    <source>
        <dbReference type="ARBA" id="ARBA00023303"/>
    </source>
</evidence>
<evidence type="ECO:0000256" key="12">
    <source>
        <dbReference type="RuleBase" id="RU000679"/>
    </source>
</evidence>
<keyword evidence="9 13" id="KW-0472">Membrane</keyword>
<keyword evidence="10 12" id="KW-0739">Sodium transport</keyword>
<keyword evidence="5 12" id="KW-0812">Transmembrane</keyword>
<comment type="subcellular location">
    <subcellularLocation>
        <location evidence="1">Membrane</location>
        <topology evidence="1">Multi-pass membrane protein</topology>
    </subcellularLocation>
</comment>
<dbReference type="PRINTS" id="PR01078">
    <property type="entry name" value="AMINACHANNEL"/>
</dbReference>
<keyword evidence="15" id="KW-1185">Reference proteome</keyword>
<keyword evidence="6 13" id="KW-1133">Transmembrane helix</keyword>
<dbReference type="EnsemblMetazoa" id="ACUA015034-RA">
    <property type="protein sequence ID" value="ACUA015034-PA"/>
    <property type="gene ID" value="ACUA015034"/>
</dbReference>
<evidence type="ECO:0000256" key="1">
    <source>
        <dbReference type="ARBA" id="ARBA00004141"/>
    </source>
</evidence>
<dbReference type="STRING" id="139723.A0A182MCM8"/>
<evidence type="ECO:0000313" key="14">
    <source>
        <dbReference type="EnsemblMetazoa" id="ACUA015034-PA"/>
    </source>
</evidence>
<dbReference type="EMBL" id="AXCM01011342">
    <property type="status" value="NOT_ANNOTATED_CDS"/>
    <property type="molecule type" value="Genomic_DNA"/>
</dbReference>
<evidence type="ECO:0000256" key="6">
    <source>
        <dbReference type="ARBA" id="ARBA00022989"/>
    </source>
</evidence>
<dbReference type="Gene3D" id="2.60.470.10">
    <property type="entry name" value="Acid-sensing ion channels like domains"/>
    <property type="match status" value="1"/>
</dbReference>
<dbReference type="GO" id="GO:0005886">
    <property type="term" value="C:plasma membrane"/>
    <property type="evidence" value="ECO:0007669"/>
    <property type="project" value="TreeGrafter"/>
</dbReference>
<keyword evidence="11 12" id="KW-0407">Ion channel</keyword>
<evidence type="ECO:0000256" key="10">
    <source>
        <dbReference type="ARBA" id="ARBA00023201"/>
    </source>
</evidence>
<reference evidence="14" key="2">
    <citation type="submission" date="2020-05" db="UniProtKB">
        <authorList>
            <consortium name="EnsemblMetazoa"/>
        </authorList>
    </citation>
    <scope>IDENTIFICATION</scope>
    <source>
        <strain evidence="14">A-37</strain>
    </source>
</reference>
<evidence type="ECO:0000256" key="2">
    <source>
        <dbReference type="ARBA" id="ARBA00007193"/>
    </source>
</evidence>
<keyword evidence="8 12" id="KW-0406">Ion transport</keyword>
<organism evidence="14 15">
    <name type="scientific">Anopheles culicifacies</name>
    <dbReference type="NCBI Taxonomy" id="139723"/>
    <lineage>
        <taxon>Eukaryota</taxon>
        <taxon>Metazoa</taxon>
        <taxon>Ecdysozoa</taxon>
        <taxon>Arthropoda</taxon>
        <taxon>Hexapoda</taxon>
        <taxon>Insecta</taxon>
        <taxon>Pterygota</taxon>
        <taxon>Neoptera</taxon>
        <taxon>Endopterygota</taxon>
        <taxon>Diptera</taxon>
        <taxon>Nematocera</taxon>
        <taxon>Culicoidea</taxon>
        <taxon>Culicidae</taxon>
        <taxon>Anophelinae</taxon>
        <taxon>Anopheles</taxon>
        <taxon>culicifacies species complex</taxon>
    </lineage>
</organism>
<proteinExistence type="inferred from homology"/>
<evidence type="ECO:0000256" key="3">
    <source>
        <dbReference type="ARBA" id="ARBA00022448"/>
    </source>
</evidence>
<keyword evidence="4 12" id="KW-0894">Sodium channel</keyword>
<evidence type="ECO:0000313" key="15">
    <source>
        <dbReference type="Proteomes" id="UP000075883"/>
    </source>
</evidence>
<dbReference type="Proteomes" id="UP000075883">
    <property type="component" value="Unassembled WGS sequence"/>
</dbReference>
<keyword evidence="3 12" id="KW-0813">Transport</keyword>
<reference evidence="15" key="1">
    <citation type="submission" date="2013-09" db="EMBL/GenBank/DDBJ databases">
        <title>The Genome Sequence of Anopheles culicifacies species A.</title>
        <authorList>
            <consortium name="The Broad Institute Genomics Platform"/>
            <person name="Neafsey D.E."/>
            <person name="Besansky N."/>
            <person name="Howell P."/>
            <person name="Walton C."/>
            <person name="Young S.K."/>
            <person name="Zeng Q."/>
            <person name="Gargeya S."/>
            <person name="Fitzgerald M."/>
            <person name="Haas B."/>
            <person name="Abouelleil A."/>
            <person name="Allen A.W."/>
            <person name="Alvarado L."/>
            <person name="Arachchi H.M."/>
            <person name="Berlin A.M."/>
            <person name="Chapman S.B."/>
            <person name="Gainer-Dewar J."/>
            <person name="Goldberg J."/>
            <person name="Griggs A."/>
            <person name="Gujja S."/>
            <person name="Hansen M."/>
            <person name="Howarth C."/>
            <person name="Imamovic A."/>
            <person name="Ireland A."/>
            <person name="Larimer J."/>
            <person name="McCowan C."/>
            <person name="Murphy C."/>
            <person name="Pearson M."/>
            <person name="Poon T.W."/>
            <person name="Priest M."/>
            <person name="Roberts A."/>
            <person name="Saif S."/>
            <person name="Shea T."/>
            <person name="Sisk P."/>
            <person name="Sykes S."/>
            <person name="Wortman J."/>
            <person name="Nusbaum C."/>
            <person name="Birren B."/>
        </authorList>
    </citation>
    <scope>NUCLEOTIDE SEQUENCE [LARGE SCALE GENOMIC DNA]</scope>
    <source>
        <strain evidence="15">A-37</strain>
    </source>
</reference>
<evidence type="ECO:0000256" key="8">
    <source>
        <dbReference type="ARBA" id="ARBA00023065"/>
    </source>
</evidence>
<comment type="similarity">
    <text evidence="2 12">Belongs to the amiloride-sensitive sodium channel (TC 1.A.6) family.</text>
</comment>
<dbReference type="PANTHER" id="PTHR11690">
    <property type="entry name" value="AMILORIDE-SENSITIVE SODIUM CHANNEL-RELATED"/>
    <property type="match status" value="1"/>
</dbReference>
<dbReference type="PANTHER" id="PTHR11690:SF253">
    <property type="entry name" value="PICKPOCKET 18-RELATED"/>
    <property type="match status" value="1"/>
</dbReference>
<dbReference type="Gene3D" id="1.10.287.770">
    <property type="entry name" value="YojJ-like"/>
    <property type="match status" value="1"/>
</dbReference>
<feature type="transmembrane region" description="Helical" evidence="13">
    <location>
        <begin position="535"/>
        <end position="558"/>
    </location>
</feature>
<dbReference type="InterPro" id="IPR001873">
    <property type="entry name" value="ENaC"/>
</dbReference>
<feature type="transmembrane region" description="Helical" evidence="13">
    <location>
        <begin position="74"/>
        <end position="96"/>
    </location>
</feature>
<protein>
    <submittedName>
        <fullName evidence="14">Uncharacterized protein</fullName>
    </submittedName>
</protein>
<keyword evidence="7" id="KW-0915">Sodium</keyword>
<dbReference type="AlphaFoldDB" id="A0A182MCM8"/>
<dbReference type="VEuPathDB" id="VectorBase:ACUA015034"/>
<dbReference type="GO" id="GO:0015280">
    <property type="term" value="F:ligand-gated sodium channel activity"/>
    <property type="evidence" value="ECO:0007669"/>
    <property type="project" value="TreeGrafter"/>
</dbReference>
<name>A0A182MCM8_9DIPT</name>
<dbReference type="Pfam" id="PF00858">
    <property type="entry name" value="ASC"/>
    <property type="match status" value="1"/>
</dbReference>
<accession>A0A182MCM8</accession>
<evidence type="ECO:0000256" key="4">
    <source>
        <dbReference type="ARBA" id="ARBA00022461"/>
    </source>
</evidence>